<dbReference type="InParanoid" id="A0A1Q3BYS4"/>
<proteinExistence type="predicted"/>
<reference evidence="3" key="1">
    <citation type="submission" date="2016-04" db="EMBL/GenBank/DDBJ databases">
        <title>Cephalotus genome sequencing.</title>
        <authorList>
            <person name="Fukushima K."/>
            <person name="Hasebe M."/>
            <person name="Fang X."/>
        </authorList>
    </citation>
    <scope>NUCLEOTIDE SEQUENCE [LARGE SCALE GENOMIC DNA]</scope>
    <source>
        <strain evidence="3">cv. St1</strain>
    </source>
</reference>
<protein>
    <submittedName>
        <fullName evidence="2">FAR1 domain-containing protein</fullName>
    </submittedName>
</protein>
<dbReference type="InterPro" id="IPR004330">
    <property type="entry name" value="FAR1_DNA_bnd_dom"/>
</dbReference>
<dbReference type="PANTHER" id="PTHR47718">
    <property type="entry name" value="OS01G0519700 PROTEIN"/>
    <property type="match status" value="1"/>
</dbReference>
<keyword evidence="3" id="KW-1185">Reference proteome</keyword>
<feature type="non-terminal residue" evidence="2">
    <location>
        <position position="1"/>
    </location>
</feature>
<comment type="caution">
    <text evidence="2">The sequence shown here is derived from an EMBL/GenBank/DDBJ whole genome shotgun (WGS) entry which is preliminary data.</text>
</comment>
<dbReference type="STRING" id="3775.A0A1Q3BYS4"/>
<feature type="domain" description="FAR1" evidence="1">
    <location>
        <begin position="15"/>
        <end position="98"/>
    </location>
</feature>
<dbReference type="OrthoDB" id="2431635at2759"/>
<dbReference type="AlphaFoldDB" id="A0A1Q3BYS4"/>
<evidence type="ECO:0000313" key="2">
    <source>
        <dbReference type="EMBL" id="GAV73042.1"/>
    </source>
</evidence>
<sequence>PYLNQEFDNLDDVHNFYNCCALHKGFGIRRSSSKLIWKKFVCDKACWRAKNKEKADGSEVVNRCSETRDGCMASLNVRWKKHRKWVVTRFEEEHNHILDTPRRPKKHHSHNVSHKNSAAKDLMEQLQSCGIGPSTIAKTIHGNITEITTEQVIHHLRKHRMNNVGREGYFVAMHFMEQMRLNPNFYFATEYDSDGTLRSMFWADARSREEYFVFVDVIVFDVTYKTNKF</sequence>
<gene>
    <name evidence="2" type="ORF">CFOL_v3_16529</name>
</gene>
<organism evidence="2 3">
    <name type="scientific">Cephalotus follicularis</name>
    <name type="common">Albany pitcher plant</name>
    <dbReference type="NCBI Taxonomy" id="3775"/>
    <lineage>
        <taxon>Eukaryota</taxon>
        <taxon>Viridiplantae</taxon>
        <taxon>Streptophyta</taxon>
        <taxon>Embryophyta</taxon>
        <taxon>Tracheophyta</taxon>
        <taxon>Spermatophyta</taxon>
        <taxon>Magnoliopsida</taxon>
        <taxon>eudicotyledons</taxon>
        <taxon>Gunneridae</taxon>
        <taxon>Pentapetalae</taxon>
        <taxon>rosids</taxon>
        <taxon>fabids</taxon>
        <taxon>Oxalidales</taxon>
        <taxon>Cephalotaceae</taxon>
        <taxon>Cephalotus</taxon>
    </lineage>
</organism>
<dbReference type="Proteomes" id="UP000187406">
    <property type="component" value="Unassembled WGS sequence"/>
</dbReference>
<dbReference type="EMBL" id="BDDD01001067">
    <property type="protein sequence ID" value="GAV73042.1"/>
    <property type="molecule type" value="Genomic_DNA"/>
</dbReference>
<accession>A0A1Q3BYS4</accession>
<dbReference type="Pfam" id="PF03101">
    <property type="entry name" value="FAR1"/>
    <property type="match status" value="1"/>
</dbReference>
<evidence type="ECO:0000313" key="3">
    <source>
        <dbReference type="Proteomes" id="UP000187406"/>
    </source>
</evidence>
<name>A0A1Q3BYS4_CEPFO</name>
<evidence type="ECO:0000259" key="1">
    <source>
        <dbReference type="Pfam" id="PF03101"/>
    </source>
</evidence>
<feature type="non-terminal residue" evidence="2">
    <location>
        <position position="229"/>
    </location>
</feature>